<keyword evidence="5" id="KW-0676">Redox-active center</keyword>
<comment type="caution">
    <text evidence="9">The sequence shown here is derived from an EMBL/GenBank/DDBJ whole genome shotgun (WGS) entry which is preliminary data.</text>
</comment>
<sequence>MGNAARRATREKIRLQREQERKREQRRRQVTITLSVVGVVVLIVAMVAIWQSTRNRSEVYAGELAPISRTAEGDVVMARPGVNAPVLDIYEDFQCPACKNFEETSGDTIKRLAAEGKVKVVYHPIVLFPQEPLRGNSLRASTALRCVPGDRPWMALHDRLFKEQPREGDVGFEIDDLVAWGKEAGVTDANFESCVRGQQGASEQLNYSSRTMQSANIKGTPTVKLDGKDLEYTAFLPGELEKAILEAQPK</sequence>
<dbReference type="OrthoDB" id="4135024at2"/>
<keyword evidence="9" id="KW-0413">Isomerase</keyword>
<evidence type="ECO:0000256" key="2">
    <source>
        <dbReference type="ARBA" id="ARBA00022729"/>
    </source>
</evidence>
<comment type="similarity">
    <text evidence="1">Belongs to the thioredoxin family. DsbA subfamily.</text>
</comment>
<evidence type="ECO:0000256" key="7">
    <source>
        <dbReference type="SAM" id="Phobius"/>
    </source>
</evidence>
<dbReference type="Gene3D" id="3.40.30.10">
    <property type="entry name" value="Glutaredoxin"/>
    <property type="match status" value="1"/>
</dbReference>
<feature type="domain" description="Thioredoxin-like fold" evidence="8">
    <location>
        <begin position="83"/>
        <end position="231"/>
    </location>
</feature>
<keyword evidence="4" id="KW-1015">Disulfide bond</keyword>
<gene>
    <name evidence="9" type="ORF">FHX40_2698</name>
</gene>
<evidence type="ECO:0000313" key="10">
    <source>
        <dbReference type="Proteomes" id="UP000319213"/>
    </source>
</evidence>
<dbReference type="RefSeq" id="WP_142259912.1">
    <property type="nucleotide sequence ID" value="NZ_BMPV01000001.1"/>
</dbReference>
<evidence type="ECO:0000256" key="3">
    <source>
        <dbReference type="ARBA" id="ARBA00023002"/>
    </source>
</evidence>
<keyword evidence="7" id="KW-1133">Transmembrane helix</keyword>
<feature type="region of interest" description="Disordered" evidence="6">
    <location>
        <begin position="1"/>
        <end position="24"/>
    </location>
</feature>
<keyword evidence="2" id="KW-0732">Signal</keyword>
<dbReference type="GO" id="GO:0016853">
    <property type="term" value="F:isomerase activity"/>
    <property type="evidence" value="ECO:0007669"/>
    <property type="project" value="UniProtKB-KW"/>
</dbReference>
<dbReference type="GO" id="GO:0016491">
    <property type="term" value="F:oxidoreductase activity"/>
    <property type="evidence" value="ECO:0007669"/>
    <property type="project" value="UniProtKB-KW"/>
</dbReference>
<feature type="compositionally biased region" description="Basic and acidic residues" evidence="6">
    <location>
        <begin position="8"/>
        <end position="23"/>
    </location>
</feature>
<keyword evidence="10" id="KW-1185">Reference proteome</keyword>
<evidence type="ECO:0000256" key="1">
    <source>
        <dbReference type="ARBA" id="ARBA00005791"/>
    </source>
</evidence>
<dbReference type="InterPro" id="IPR012336">
    <property type="entry name" value="Thioredoxin-like_fold"/>
</dbReference>
<accession>A0A543IZG9</accession>
<feature type="transmembrane region" description="Helical" evidence="7">
    <location>
        <begin position="30"/>
        <end position="50"/>
    </location>
</feature>
<dbReference type="CDD" id="cd02972">
    <property type="entry name" value="DsbA_family"/>
    <property type="match status" value="1"/>
</dbReference>
<keyword evidence="3" id="KW-0560">Oxidoreductase</keyword>
<evidence type="ECO:0000259" key="8">
    <source>
        <dbReference type="Pfam" id="PF13462"/>
    </source>
</evidence>
<evidence type="ECO:0000313" key="9">
    <source>
        <dbReference type="EMBL" id="TQM75974.1"/>
    </source>
</evidence>
<dbReference type="PANTHER" id="PTHR13887:SF14">
    <property type="entry name" value="DISULFIDE BOND FORMATION PROTEIN D"/>
    <property type="match status" value="1"/>
</dbReference>
<evidence type="ECO:0000256" key="5">
    <source>
        <dbReference type="ARBA" id="ARBA00023284"/>
    </source>
</evidence>
<evidence type="ECO:0000256" key="6">
    <source>
        <dbReference type="SAM" id="MobiDB-lite"/>
    </source>
</evidence>
<keyword evidence="7" id="KW-0472">Membrane</keyword>
<keyword evidence="7" id="KW-0812">Transmembrane</keyword>
<name>A0A543IZG9_9ACTN</name>
<dbReference type="SUPFAM" id="SSF52833">
    <property type="entry name" value="Thioredoxin-like"/>
    <property type="match status" value="1"/>
</dbReference>
<dbReference type="Pfam" id="PF13462">
    <property type="entry name" value="Thioredoxin_4"/>
    <property type="match status" value="1"/>
</dbReference>
<dbReference type="PANTHER" id="PTHR13887">
    <property type="entry name" value="GLUTATHIONE S-TRANSFERASE KAPPA"/>
    <property type="match status" value="1"/>
</dbReference>
<dbReference type="Proteomes" id="UP000319213">
    <property type="component" value="Unassembled WGS sequence"/>
</dbReference>
<organism evidence="9 10">
    <name type="scientific">Thermopolyspora flexuosa</name>
    <dbReference type="NCBI Taxonomy" id="103836"/>
    <lineage>
        <taxon>Bacteria</taxon>
        <taxon>Bacillati</taxon>
        <taxon>Actinomycetota</taxon>
        <taxon>Actinomycetes</taxon>
        <taxon>Streptosporangiales</taxon>
        <taxon>Streptosporangiaceae</taxon>
        <taxon>Thermopolyspora</taxon>
    </lineage>
</organism>
<dbReference type="EMBL" id="VFPQ01000001">
    <property type="protein sequence ID" value="TQM75974.1"/>
    <property type="molecule type" value="Genomic_DNA"/>
</dbReference>
<dbReference type="AlphaFoldDB" id="A0A543IZG9"/>
<reference evidence="9 10" key="1">
    <citation type="submission" date="2019-06" db="EMBL/GenBank/DDBJ databases">
        <title>Sequencing the genomes of 1000 actinobacteria strains.</title>
        <authorList>
            <person name="Klenk H.-P."/>
        </authorList>
    </citation>
    <scope>NUCLEOTIDE SEQUENCE [LARGE SCALE GENOMIC DNA]</scope>
    <source>
        <strain evidence="9 10">DSM 43186</strain>
    </source>
</reference>
<proteinExistence type="inferred from homology"/>
<dbReference type="InterPro" id="IPR036249">
    <property type="entry name" value="Thioredoxin-like_sf"/>
</dbReference>
<protein>
    <submittedName>
        <fullName evidence="9">Protein-disulfide isomerase</fullName>
    </submittedName>
</protein>
<evidence type="ECO:0000256" key="4">
    <source>
        <dbReference type="ARBA" id="ARBA00023157"/>
    </source>
</evidence>